<dbReference type="EMBL" id="BMZB01000001">
    <property type="protein sequence ID" value="GGZ24602.1"/>
    <property type="molecule type" value="Genomic_DNA"/>
</dbReference>
<organism evidence="8 9">
    <name type="scientific">Asticcacaulis endophyticus</name>
    <dbReference type="NCBI Taxonomy" id="1395890"/>
    <lineage>
        <taxon>Bacteria</taxon>
        <taxon>Pseudomonadati</taxon>
        <taxon>Pseudomonadota</taxon>
        <taxon>Alphaproteobacteria</taxon>
        <taxon>Caulobacterales</taxon>
        <taxon>Caulobacteraceae</taxon>
        <taxon>Asticcacaulis</taxon>
    </lineage>
</organism>
<dbReference type="RefSeq" id="WP_189484993.1">
    <property type="nucleotide sequence ID" value="NZ_BMZB01000001.1"/>
</dbReference>
<dbReference type="InterPro" id="IPR003714">
    <property type="entry name" value="PhoH"/>
</dbReference>
<evidence type="ECO:0000256" key="1">
    <source>
        <dbReference type="ARBA" id="ARBA00004496"/>
    </source>
</evidence>
<evidence type="ECO:0000256" key="2">
    <source>
        <dbReference type="ARBA" id="ARBA00010393"/>
    </source>
</evidence>
<dbReference type="Proteomes" id="UP000662572">
    <property type="component" value="Unassembled WGS sequence"/>
</dbReference>
<keyword evidence="4" id="KW-0547">Nucleotide-binding</keyword>
<protein>
    <recommendedName>
        <fullName evidence="6">PhoH-like protein</fullName>
    </recommendedName>
</protein>
<feature type="domain" description="PhoH-like protein" evidence="7">
    <location>
        <begin position="111"/>
        <end position="314"/>
    </location>
</feature>
<comment type="similarity">
    <text evidence="2">Belongs to the PhoH family.</text>
</comment>
<evidence type="ECO:0000313" key="8">
    <source>
        <dbReference type="EMBL" id="GGZ24602.1"/>
    </source>
</evidence>
<comment type="subcellular location">
    <subcellularLocation>
        <location evidence="1">Cytoplasm</location>
    </subcellularLocation>
</comment>
<accession>A0A918PWU4</accession>
<proteinExistence type="inferred from homology"/>
<gene>
    <name evidence="8" type="primary">phoH</name>
    <name evidence="8" type="ORF">GCM10011273_07290</name>
</gene>
<evidence type="ECO:0000256" key="4">
    <source>
        <dbReference type="ARBA" id="ARBA00022741"/>
    </source>
</evidence>
<name>A0A918PWU4_9CAUL</name>
<dbReference type="InterPro" id="IPR027417">
    <property type="entry name" value="P-loop_NTPase"/>
</dbReference>
<evidence type="ECO:0000256" key="3">
    <source>
        <dbReference type="ARBA" id="ARBA00022490"/>
    </source>
</evidence>
<dbReference type="PANTHER" id="PTHR30473">
    <property type="entry name" value="PROTEIN PHOH"/>
    <property type="match status" value="1"/>
</dbReference>
<sequence length="320" mass="34541">MSTVTDDFIELSEDGVLALTGPNERYLALIEAAYNVLVETPGGGLSVTGDVAGRQKAKAIFGALKKRFDKGLDISEADVRLLIQNPLGKTPAWADHHSNSHVVVMGRKGAVVPKTEGQAGYFQQLLTKSLVFGLGPAGSGKTFLAVAHGTQLLMKGAVDRLVIARPAVEAGEKLGFLPGDLNEKVDPYMMPIWQALDDILGADGLRKRRERNEIEVAPLAYMRGRTLSNAYVIIDEAQNTTKQQMKMVLTRLGEGSKMVVTGDPSQVDLPNARESGLAHAVSLLGRLEGVGVSRLTADDVVRHELVARIVRAYDNEFKES</sequence>
<evidence type="ECO:0000256" key="6">
    <source>
        <dbReference type="ARBA" id="ARBA00039970"/>
    </source>
</evidence>
<reference evidence="8" key="2">
    <citation type="submission" date="2020-09" db="EMBL/GenBank/DDBJ databases">
        <authorList>
            <person name="Sun Q."/>
            <person name="Kim S."/>
        </authorList>
    </citation>
    <scope>NUCLEOTIDE SEQUENCE</scope>
    <source>
        <strain evidence="8">KCTC 32296</strain>
    </source>
</reference>
<keyword evidence="5" id="KW-0067">ATP-binding</keyword>
<dbReference type="GO" id="GO:0005524">
    <property type="term" value="F:ATP binding"/>
    <property type="evidence" value="ECO:0007669"/>
    <property type="project" value="UniProtKB-KW"/>
</dbReference>
<dbReference type="Pfam" id="PF02562">
    <property type="entry name" value="PhoH"/>
    <property type="match status" value="1"/>
</dbReference>
<dbReference type="FunFam" id="3.40.50.300:FF:000013">
    <property type="entry name" value="PhoH family ATPase"/>
    <property type="match status" value="1"/>
</dbReference>
<dbReference type="PANTHER" id="PTHR30473:SF1">
    <property type="entry name" value="PHOH-LIKE PROTEIN"/>
    <property type="match status" value="1"/>
</dbReference>
<dbReference type="GO" id="GO:0005829">
    <property type="term" value="C:cytosol"/>
    <property type="evidence" value="ECO:0007669"/>
    <property type="project" value="TreeGrafter"/>
</dbReference>
<dbReference type="Gene3D" id="3.40.50.300">
    <property type="entry name" value="P-loop containing nucleotide triphosphate hydrolases"/>
    <property type="match status" value="1"/>
</dbReference>
<reference evidence="8" key="1">
    <citation type="journal article" date="2014" name="Int. J. Syst. Evol. Microbiol.">
        <title>Complete genome sequence of Corynebacterium casei LMG S-19264T (=DSM 44701T), isolated from a smear-ripened cheese.</title>
        <authorList>
            <consortium name="US DOE Joint Genome Institute (JGI-PGF)"/>
            <person name="Walter F."/>
            <person name="Albersmeier A."/>
            <person name="Kalinowski J."/>
            <person name="Ruckert C."/>
        </authorList>
    </citation>
    <scope>NUCLEOTIDE SEQUENCE</scope>
    <source>
        <strain evidence="8">KCTC 32296</strain>
    </source>
</reference>
<evidence type="ECO:0000256" key="5">
    <source>
        <dbReference type="ARBA" id="ARBA00022840"/>
    </source>
</evidence>
<comment type="caution">
    <text evidence="8">The sequence shown here is derived from an EMBL/GenBank/DDBJ whole genome shotgun (WGS) entry which is preliminary data.</text>
</comment>
<evidence type="ECO:0000313" key="9">
    <source>
        <dbReference type="Proteomes" id="UP000662572"/>
    </source>
</evidence>
<keyword evidence="3" id="KW-0963">Cytoplasm</keyword>
<dbReference type="SUPFAM" id="SSF52540">
    <property type="entry name" value="P-loop containing nucleoside triphosphate hydrolases"/>
    <property type="match status" value="1"/>
</dbReference>
<dbReference type="AlphaFoldDB" id="A0A918PWU4"/>
<keyword evidence="9" id="KW-1185">Reference proteome</keyword>
<evidence type="ECO:0000259" key="7">
    <source>
        <dbReference type="Pfam" id="PF02562"/>
    </source>
</evidence>
<dbReference type="InterPro" id="IPR051451">
    <property type="entry name" value="PhoH2-like"/>
</dbReference>